<dbReference type="EMBL" id="CP003130">
    <property type="protein sequence ID" value="AEU38921.1"/>
    <property type="molecule type" value="Genomic_DNA"/>
</dbReference>
<keyword evidence="1" id="KW-0472">Membrane</keyword>
<name>G8NWN4_GRAMM</name>
<evidence type="ECO:0000256" key="1">
    <source>
        <dbReference type="SAM" id="Phobius"/>
    </source>
</evidence>
<keyword evidence="1" id="KW-1133">Transmembrane helix</keyword>
<protein>
    <submittedName>
        <fullName evidence="2">Uncharacterized protein</fullName>
    </submittedName>
</protein>
<evidence type="ECO:0000313" key="3">
    <source>
        <dbReference type="Proteomes" id="UP000007113"/>
    </source>
</evidence>
<reference evidence="2" key="1">
    <citation type="submission" date="2011-11" db="EMBL/GenBank/DDBJ databases">
        <title>Complete sequence of Granulicella mallensis MP5ACTX8.</title>
        <authorList>
            <consortium name="US DOE Joint Genome Institute"/>
            <person name="Lucas S."/>
            <person name="Copeland A."/>
            <person name="Lapidus A."/>
            <person name="Cheng J.-F."/>
            <person name="Goodwin L."/>
            <person name="Pitluck S."/>
            <person name="Peters L."/>
            <person name="Lu M."/>
            <person name="Detter J.C."/>
            <person name="Han C."/>
            <person name="Tapia R."/>
            <person name="Land M."/>
            <person name="Hauser L."/>
            <person name="Kyrpides N."/>
            <person name="Ivanova N."/>
            <person name="Mikhailova N."/>
            <person name="Pagani I."/>
            <person name="Rawat S."/>
            <person name="Mannisto M."/>
            <person name="Haggblom M."/>
            <person name="Woyke T."/>
        </authorList>
    </citation>
    <scope>NUCLEOTIDE SEQUENCE [LARGE SCALE GENOMIC DNA]</scope>
    <source>
        <strain evidence="2">MP5ACTX8</strain>
    </source>
</reference>
<gene>
    <name evidence="2" type="ordered locus">AciX8_4651</name>
</gene>
<organism evidence="2 3">
    <name type="scientific">Granulicella mallensis (strain ATCC BAA-1857 / DSM 23137 / MP5ACTX8)</name>
    <dbReference type="NCBI Taxonomy" id="682795"/>
    <lineage>
        <taxon>Bacteria</taxon>
        <taxon>Pseudomonadati</taxon>
        <taxon>Acidobacteriota</taxon>
        <taxon>Terriglobia</taxon>
        <taxon>Terriglobales</taxon>
        <taxon>Acidobacteriaceae</taxon>
        <taxon>Granulicella</taxon>
    </lineage>
</organism>
<sequence length="171" mass="18715">MSVGAFLLKAVFILSLMAGMFLLLNHKWLGTYAGQFNPQSGDTAEGNWVGIVEAYKPSGEKLPNKTAVLEFNLHLNDPFLKGYQGKGKLFLAGDTTLRFFKDVNFMINPKGNLSGDSFSEIHSQDLFGFHHLSGTFQANALSISALEFATTPIVEHCISVQRRSINACAQA</sequence>
<keyword evidence="3" id="KW-1185">Reference proteome</keyword>
<accession>G8NWN4</accession>
<dbReference type="KEGG" id="gma:AciX8_4651"/>
<keyword evidence="1" id="KW-0812">Transmembrane</keyword>
<proteinExistence type="predicted"/>
<dbReference type="AlphaFoldDB" id="G8NWN4"/>
<dbReference type="Proteomes" id="UP000007113">
    <property type="component" value="Chromosome"/>
</dbReference>
<dbReference type="HOGENOM" id="CLU_1560777_0_0_0"/>
<evidence type="ECO:0000313" key="2">
    <source>
        <dbReference type="EMBL" id="AEU38921.1"/>
    </source>
</evidence>
<feature type="transmembrane region" description="Helical" evidence="1">
    <location>
        <begin position="6"/>
        <end position="24"/>
    </location>
</feature>
<dbReference type="STRING" id="682795.AciX8_4651"/>